<accession>A0A6A6L260</accession>
<name>A0A6A6L260_HEVBR</name>
<keyword evidence="1" id="KW-0732">Signal</keyword>
<dbReference type="Proteomes" id="UP000467840">
    <property type="component" value="Chromosome 7"/>
</dbReference>
<comment type="caution">
    <text evidence="3">The sequence shown here is derived from an EMBL/GenBank/DDBJ whole genome shotgun (WGS) entry which is preliminary data.</text>
</comment>
<sequence length="211" mass="23510">MEGLIPYLLHAMKKQRPHKSHRSFSAGSSRSYHLLVGGGDSFNGSSHRRTRSEFQPPNMEFLEQRSDLEYLQYSSNLRKRSVNSPSTAAGGPKLTSSHNNPHYGKRNCQCNGVSDIVIKQSPTGVRVQNKPQWNVTITNNCFCIQEHIVVTCKGFQSVEEVKSSILAKNENGDLCVVNNGLPILKGKPFAFTYAWDTQFGFRAIDTTIACS</sequence>
<dbReference type="PANTHER" id="PTHR38370">
    <property type="entry name" value="BETA-1,4-XYLOSIDASE"/>
    <property type="match status" value="1"/>
</dbReference>
<organism evidence="3 4">
    <name type="scientific">Hevea brasiliensis</name>
    <name type="common">Para rubber tree</name>
    <name type="synonym">Siphonia brasiliensis</name>
    <dbReference type="NCBI Taxonomy" id="3981"/>
    <lineage>
        <taxon>Eukaryota</taxon>
        <taxon>Viridiplantae</taxon>
        <taxon>Streptophyta</taxon>
        <taxon>Embryophyta</taxon>
        <taxon>Tracheophyta</taxon>
        <taxon>Spermatophyta</taxon>
        <taxon>Magnoliopsida</taxon>
        <taxon>eudicotyledons</taxon>
        <taxon>Gunneridae</taxon>
        <taxon>Pentapetalae</taxon>
        <taxon>rosids</taxon>
        <taxon>fabids</taxon>
        <taxon>Malpighiales</taxon>
        <taxon>Euphorbiaceae</taxon>
        <taxon>Crotonoideae</taxon>
        <taxon>Micrandreae</taxon>
        <taxon>Hevea</taxon>
    </lineage>
</organism>
<evidence type="ECO:0000313" key="4">
    <source>
        <dbReference type="Proteomes" id="UP000467840"/>
    </source>
</evidence>
<reference evidence="3 4" key="1">
    <citation type="journal article" date="2020" name="Mol. Plant">
        <title>The Chromosome-Based Rubber Tree Genome Provides New Insights into Spurge Genome Evolution and Rubber Biosynthesis.</title>
        <authorList>
            <person name="Liu J."/>
            <person name="Shi C."/>
            <person name="Shi C.C."/>
            <person name="Li W."/>
            <person name="Zhang Q.J."/>
            <person name="Zhang Y."/>
            <person name="Li K."/>
            <person name="Lu H.F."/>
            <person name="Shi C."/>
            <person name="Zhu S.T."/>
            <person name="Xiao Z.Y."/>
            <person name="Nan H."/>
            <person name="Yue Y."/>
            <person name="Zhu X.G."/>
            <person name="Wu Y."/>
            <person name="Hong X.N."/>
            <person name="Fan G.Y."/>
            <person name="Tong Y."/>
            <person name="Zhang D."/>
            <person name="Mao C.L."/>
            <person name="Liu Y.L."/>
            <person name="Hao S.J."/>
            <person name="Liu W.Q."/>
            <person name="Lv M.Q."/>
            <person name="Zhang H.B."/>
            <person name="Liu Y."/>
            <person name="Hu-Tang G.R."/>
            <person name="Wang J.P."/>
            <person name="Wang J.H."/>
            <person name="Sun Y.H."/>
            <person name="Ni S.B."/>
            <person name="Chen W.B."/>
            <person name="Zhang X.C."/>
            <person name="Jiao Y.N."/>
            <person name="Eichler E.E."/>
            <person name="Li G.H."/>
            <person name="Liu X."/>
            <person name="Gao L.Z."/>
        </authorList>
    </citation>
    <scope>NUCLEOTIDE SEQUENCE [LARGE SCALE GENOMIC DNA]</scope>
    <source>
        <strain evidence="4">cv. GT1</strain>
        <tissue evidence="3">Leaf</tissue>
    </source>
</reference>
<protein>
    <submittedName>
        <fullName evidence="3">Uncharacterized protein</fullName>
    </submittedName>
</protein>
<evidence type="ECO:0000256" key="1">
    <source>
        <dbReference type="ARBA" id="ARBA00022729"/>
    </source>
</evidence>
<keyword evidence="4" id="KW-1185">Reference proteome</keyword>
<evidence type="ECO:0000313" key="3">
    <source>
        <dbReference type="EMBL" id="KAF2294455.1"/>
    </source>
</evidence>
<gene>
    <name evidence="3" type="ORF">GH714_011562</name>
</gene>
<dbReference type="AlphaFoldDB" id="A0A6A6L260"/>
<dbReference type="Pfam" id="PF24068">
    <property type="entry name" value="TPD1_C"/>
    <property type="match status" value="1"/>
</dbReference>
<feature type="region of interest" description="Disordered" evidence="2">
    <location>
        <begin position="81"/>
        <end position="101"/>
    </location>
</feature>
<proteinExistence type="predicted"/>
<dbReference type="EMBL" id="JAAGAX010000013">
    <property type="protein sequence ID" value="KAF2294455.1"/>
    <property type="molecule type" value="Genomic_DNA"/>
</dbReference>
<dbReference type="InterPro" id="IPR040361">
    <property type="entry name" value="TPD1"/>
</dbReference>
<evidence type="ECO:0000256" key="2">
    <source>
        <dbReference type="SAM" id="MobiDB-lite"/>
    </source>
</evidence>
<dbReference type="PANTHER" id="PTHR38370:SF1">
    <property type="entry name" value="BETA-1,4-XYLOSIDASE"/>
    <property type="match status" value="1"/>
</dbReference>